<comment type="similarity">
    <text evidence="3 10">Belongs to the FliL family.</text>
</comment>
<evidence type="ECO:0000256" key="1">
    <source>
        <dbReference type="ARBA" id="ARBA00002254"/>
    </source>
</evidence>
<evidence type="ECO:0000256" key="8">
    <source>
        <dbReference type="ARBA" id="ARBA00022989"/>
    </source>
</evidence>
<dbReference type="AlphaFoldDB" id="A0A370HD50"/>
<proteinExistence type="inferred from homology"/>
<dbReference type="GO" id="GO:0071973">
    <property type="term" value="P:bacterial-type flagellum-dependent cell motility"/>
    <property type="evidence" value="ECO:0007669"/>
    <property type="project" value="InterPro"/>
</dbReference>
<keyword evidence="11" id="KW-0282">Flagellum</keyword>
<dbReference type="OrthoDB" id="7908910at2"/>
<dbReference type="GO" id="GO:0006935">
    <property type="term" value="P:chemotaxis"/>
    <property type="evidence" value="ECO:0007669"/>
    <property type="project" value="UniProtKB-KW"/>
</dbReference>
<comment type="function">
    <text evidence="1 10">Controls the rotational direction of flagella during chemotaxis.</text>
</comment>
<keyword evidence="11" id="KW-0969">Cilium</keyword>
<dbReference type="GO" id="GO:0005886">
    <property type="term" value="C:plasma membrane"/>
    <property type="evidence" value="ECO:0007669"/>
    <property type="project" value="UniProtKB-SubCell"/>
</dbReference>
<keyword evidence="9 10" id="KW-0472">Membrane</keyword>
<gene>
    <name evidence="11" type="ORF">DES45_11122</name>
</gene>
<evidence type="ECO:0000256" key="2">
    <source>
        <dbReference type="ARBA" id="ARBA00004162"/>
    </source>
</evidence>
<dbReference type="InterPro" id="IPR005503">
    <property type="entry name" value="FliL"/>
</dbReference>
<keyword evidence="12" id="KW-1185">Reference proteome</keyword>
<keyword evidence="11" id="KW-0966">Cell projection</keyword>
<dbReference type="RefSeq" id="WP_114772322.1">
    <property type="nucleotide sequence ID" value="NZ_QQBB01000011.1"/>
</dbReference>
<keyword evidence="5 10" id="KW-0145">Chemotaxis</keyword>
<evidence type="ECO:0000256" key="9">
    <source>
        <dbReference type="ARBA" id="ARBA00023136"/>
    </source>
</evidence>
<comment type="caution">
    <text evidence="11">The sequence shown here is derived from an EMBL/GenBank/DDBJ whole genome shotgun (WGS) entry which is preliminary data.</text>
</comment>
<evidence type="ECO:0000313" key="12">
    <source>
        <dbReference type="Proteomes" id="UP000254925"/>
    </source>
</evidence>
<evidence type="ECO:0000256" key="10">
    <source>
        <dbReference type="RuleBase" id="RU364125"/>
    </source>
</evidence>
<keyword evidence="7 10" id="KW-0283">Flagellar rotation</keyword>
<evidence type="ECO:0000313" key="11">
    <source>
        <dbReference type="EMBL" id="RDI54846.1"/>
    </source>
</evidence>
<keyword evidence="4" id="KW-1003">Cell membrane</keyword>
<organism evidence="11 12">
    <name type="scientific">Microvirga subterranea</name>
    <dbReference type="NCBI Taxonomy" id="186651"/>
    <lineage>
        <taxon>Bacteria</taxon>
        <taxon>Pseudomonadati</taxon>
        <taxon>Pseudomonadota</taxon>
        <taxon>Alphaproteobacteria</taxon>
        <taxon>Hyphomicrobiales</taxon>
        <taxon>Methylobacteriaceae</taxon>
        <taxon>Microvirga</taxon>
    </lineage>
</organism>
<reference evidence="11 12" key="1">
    <citation type="submission" date="2018-07" db="EMBL/GenBank/DDBJ databases">
        <title>Genomic Encyclopedia of Type Strains, Phase IV (KMG-IV): sequencing the most valuable type-strain genomes for metagenomic binning, comparative biology and taxonomic classification.</title>
        <authorList>
            <person name="Goeker M."/>
        </authorList>
    </citation>
    <scope>NUCLEOTIDE SEQUENCE [LARGE SCALE GENOMIC DNA]</scope>
    <source>
        <strain evidence="11 12">DSM 14364</strain>
    </source>
</reference>
<evidence type="ECO:0000256" key="6">
    <source>
        <dbReference type="ARBA" id="ARBA00022692"/>
    </source>
</evidence>
<evidence type="ECO:0000256" key="4">
    <source>
        <dbReference type="ARBA" id="ARBA00022475"/>
    </source>
</evidence>
<evidence type="ECO:0000256" key="3">
    <source>
        <dbReference type="ARBA" id="ARBA00008281"/>
    </source>
</evidence>
<evidence type="ECO:0000256" key="7">
    <source>
        <dbReference type="ARBA" id="ARBA00022779"/>
    </source>
</evidence>
<dbReference type="Pfam" id="PF03748">
    <property type="entry name" value="FliL"/>
    <property type="match status" value="1"/>
</dbReference>
<dbReference type="EMBL" id="QQBB01000011">
    <property type="protein sequence ID" value="RDI54846.1"/>
    <property type="molecule type" value="Genomic_DNA"/>
</dbReference>
<feature type="transmembrane region" description="Helical" evidence="10">
    <location>
        <begin position="21"/>
        <end position="44"/>
    </location>
</feature>
<dbReference type="Proteomes" id="UP000254925">
    <property type="component" value="Unassembled WGS sequence"/>
</dbReference>
<name>A0A370HD50_9HYPH</name>
<sequence>MAKRPKKGLSKEGSSGGGKGWLVTLVVLTLLAIGTGGVFGLFLVSTVERAVDEKKKGEQDKAMPALVYTGDMVLKPVAPVVTNLVGASDVWVRLESSIVFTNGALPNPDVMTAEIRQDILAYLRTLSLPQIEGASGLQHLREDLNERVALRSKGLVRELIVETLIVQ</sequence>
<keyword evidence="8 10" id="KW-1133">Transmembrane helix</keyword>
<comment type="subcellular location">
    <subcellularLocation>
        <location evidence="10">Cell inner membrane</location>
    </subcellularLocation>
    <subcellularLocation>
        <location evidence="2">Cell membrane</location>
        <topology evidence="2">Single-pass membrane protein</topology>
    </subcellularLocation>
</comment>
<keyword evidence="10" id="KW-0997">Cell inner membrane</keyword>
<accession>A0A370HD50</accession>
<keyword evidence="6 10" id="KW-0812">Transmembrane</keyword>
<dbReference type="GO" id="GO:0009425">
    <property type="term" value="C:bacterial-type flagellum basal body"/>
    <property type="evidence" value="ECO:0007669"/>
    <property type="project" value="InterPro"/>
</dbReference>
<protein>
    <recommendedName>
        <fullName evidence="10">Flagellar protein FliL</fullName>
    </recommendedName>
</protein>
<evidence type="ECO:0000256" key="5">
    <source>
        <dbReference type="ARBA" id="ARBA00022500"/>
    </source>
</evidence>